<keyword evidence="2" id="KW-0547">Nucleotide-binding</keyword>
<reference evidence="6" key="1">
    <citation type="journal article" date="2019" name="Int. J. Syst. Evol. Microbiol.">
        <title>The Global Catalogue of Microorganisms (GCM) 10K type strain sequencing project: providing services to taxonomists for standard genome sequencing and annotation.</title>
        <authorList>
            <consortium name="The Broad Institute Genomics Platform"/>
            <consortium name="The Broad Institute Genome Sequencing Center for Infectious Disease"/>
            <person name="Wu L."/>
            <person name="Ma J."/>
        </authorList>
    </citation>
    <scope>NUCLEOTIDE SEQUENCE [LARGE SCALE GENOMIC DNA]</scope>
    <source>
        <strain evidence="6">CGMCC 1.12849</strain>
    </source>
</reference>
<dbReference type="GO" id="GO:0005524">
    <property type="term" value="F:ATP binding"/>
    <property type="evidence" value="ECO:0007669"/>
    <property type="project" value="UniProtKB-KW"/>
</dbReference>
<proteinExistence type="predicted"/>
<dbReference type="InterPro" id="IPR003593">
    <property type="entry name" value="AAA+_ATPase"/>
</dbReference>
<organism evidence="5 6">
    <name type="scientific">Glutamicibacter bergerei</name>
    <dbReference type="NCBI Taxonomy" id="256702"/>
    <lineage>
        <taxon>Bacteria</taxon>
        <taxon>Bacillati</taxon>
        <taxon>Actinomycetota</taxon>
        <taxon>Actinomycetes</taxon>
        <taxon>Micrococcales</taxon>
        <taxon>Micrococcaceae</taxon>
        <taxon>Glutamicibacter</taxon>
    </lineage>
</organism>
<evidence type="ECO:0000313" key="5">
    <source>
        <dbReference type="EMBL" id="MFC4715830.1"/>
    </source>
</evidence>
<dbReference type="InterPro" id="IPR027417">
    <property type="entry name" value="P-loop_NTPase"/>
</dbReference>
<dbReference type="PANTHER" id="PTHR42939">
    <property type="entry name" value="ABC TRANSPORTER ATP-BINDING PROTEIN ALBC-RELATED"/>
    <property type="match status" value="1"/>
</dbReference>
<dbReference type="Proteomes" id="UP001595884">
    <property type="component" value="Unassembled WGS sequence"/>
</dbReference>
<accession>A0ABV9MKW3</accession>
<keyword evidence="6" id="KW-1185">Reference proteome</keyword>
<evidence type="ECO:0000313" key="6">
    <source>
        <dbReference type="Proteomes" id="UP001595884"/>
    </source>
</evidence>
<name>A0ABV9MKW3_9MICC</name>
<feature type="domain" description="ABC transporter" evidence="4">
    <location>
        <begin position="4"/>
        <end position="236"/>
    </location>
</feature>
<dbReference type="Gene3D" id="3.40.50.300">
    <property type="entry name" value="P-loop containing nucleotide triphosphate hydrolases"/>
    <property type="match status" value="1"/>
</dbReference>
<dbReference type="RefSeq" id="WP_096257050.1">
    <property type="nucleotide sequence ID" value="NZ_BAAAVQ010000022.1"/>
</dbReference>
<dbReference type="Pfam" id="PF00005">
    <property type="entry name" value="ABC_tran"/>
    <property type="match status" value="1"/>
</dbReference>
<sequence length="249" mass="27093">MSTLAMENLSFSYPRSAVLLQNLNVVFGPGRTALLGPNGAGKSTLIALLATVLSHKSGYIALNDSDSSVPATNLRKYRQQISWLPQDFVPVGGLTVQDHVTYSAWLNGASRREAKRRAPAAISQVGLTEMAQSKATALSGGQQRRLGLAGALAHDAKVILLDEPTAGLDPNQRDRFQTILQGIDPEKIVLVSTHQTEDIDGTFDRICVLDKGQQKFHGSVFEFMAFGESETDPRDKIRSAYGRLVDREN</sequence>
<dbReference type="PANTHER" id="PTHR42939:SF1">
    <property type="entry name" value="ABC TRANSPORTER ATP-BINDING PROTEIN ALBC-RELATED"/>
    <property type="match status" value="1"/>
</dbReference>
<evidence type="ECO:0000259" key="4">
    <source>
        <dbReference type="PROSITE" id="PS50893"/>
    </source>
</evidence>
<dbReference type="PROSITE" id="PS50893">
    <property type="entry name" value="ABC_TRANSPORTER_2"/>
    <property type="match status" value="1"/>
</dbReference>
<dbReference type="SUPFAM" id="SSF52540">
    <property type="entry name" value="P-loop containing nucleoside triphosphate hydrolases"/>
    <property type="match status" value="1"/>
</dbReference>
<protein>
    <submittedName>
        <fullName evidence="5">ATP-binding cassette domain-containing protein</fullName>
    </submittedName>
</protein>
<keyword evidence="3 5" id="KW-0067">ATP-binding</keyword>
<dbReference type="InterPro" id="IPR051782">
    <property type="entry name" value="ABC_Transporter_VariousFunc"/>
</dbReference>
<dbReference type="SMART" id="SM00382">
    <property type="entry name" value="AAA"/>
    <property type="match status" value="1"/>
</dbReference>
<comment type="caution">
    <text evidence="5">The sequence shown here is derived from an EMBL/GenBank/DDBJ whole genome shotgun (WGS) entry which is preliminary data.</text>
</comment>
<dbReference type="PROSITE" id="PS00211">
    <property type="entry name" value="ABC_TRANSPORTER_1"/>
    <property type="match status" value="1"/>
</dbReference>
<gene>
    <name evidence="5" type="ORF">ACFO7V_06715</name>
</gene>
<dbReference type="InterPro" id="IPR017871">
    <property type="entry name" value="ABC_transporter-like_CS"/>
</dbReference>
<dbReference type="EMBL" id="JBHSHE010000026">
    <property type="protein sequence ID" value="MFC4715830.1"/>
    <property type="molecule type" value="Genomic_DNA"/>
</dbReference>
<evidence type="ECO:0000256" key="1">
    <source>
        <dbReference type="ARBA" id="ARBA00022448"/>
    </source>
</evidence>
<evidence type="ECO:0000256" key="2">
    <source>
        <dbReference type="ARBA" id="ARBA00022741"/>
    </source>
</evidence>
<keyword evidence="1" id="KW-0813">Transport</keyword>
<dbReference type="InterPro" id="IPR003439">
    <property type="entry name" value="ABC_transporter-like_ATP-bd"/>
</dbReference>
<evidence type="ECO:0000256" key="3">
    <source>
        <dbReference type="ARBA" id="ARBA00022840"/>
    </source>
</evidence>